<feature type="compositionally biased region" description="Basic and acidic residues" evidence="1">
    <location>
        <begin position="10"/>
        <end position="19"/>
    </location>
</feature>
<comment type="caution">
    <text evidence="2">The sequence shown here is derived from an EMBL/GenBank/DDBJ whole genome shotgun (WGS) entry which is preliminary data.</text>
</comment>
<evidence type="ECO:0000313" key="2">
    <source>
        <dbReference type="EMBL" id="OBZ73084.1"/>
    </source>
</evidence>
<dbReference type="AlphaFoldDB" id="A0A1C7MDM3"/>
<protein>
    <submittedName>
        <fullName evidence="2">Uncharacterized protein</fullName>
    </submittedName>
</protein>
<dbReference type="EMBL" id="LUGG01000007">
    <property type="protein sequence ID" value="OBZ73084.1"/>
    <property type="molecule type" value="Genomic_DNA"/>
</dbReference>
<name>A0A1C7MDM3_GRIFR</name>
<evidence type="ECO:0000313" key="3">
    <source>
        <dbReference type="Proteomes" id="UP000092993"/>
    </source>
</evidence>
<accession>A0A1C7MDM3</accession>
<evidence type="ECO:0000256" key="1">
    <source>
        <dbReference type="SAM" id="MobiDB-lite"/>
    </source>
</evidence>
<reference evidence="2 3" key="1">
    <citation type="submission" date="2016-03" db="EMBL/GenBank/DDBJ databases">
        <title>Whole genome sequencing of Grifola frondosa 9006-11.</title>
        <authorList>
            <person name="Min B."/>
            <person name="Park H."/>
            <person name="Kim J.-G."/>
            <person name="Cho H."/>
            <person name="Oh Y.-L."/>
            <person name="Kong W.-S."/>
            <person name="Choi I.-G."/>
        </authorList>
    </citation>
    <scope>NUCLEOTIDE SEQUENCE [LARGE SCALE GENOMIC DNA]</scope>
    <source>
        <strain evidence="2 3">9006-11</strain>
    </source>
</reference>
<sequence>MSSPSCRSNLSHEERDGRNTVRKRRPESRTLRSRIPAFLRSLRGDMIPLCHNDAIAWIRSLWPHCLYRFVAEIRVGTDCFSPYPRWVIVRTLRVKHWSLSIVLADIAYATLNILRRGRGVVI</sequence>
<dbReference type="Proteomes" id="UP000092993">
    <property type="component" value="Unassembled WGS sequence"/>
</dbReference>
<feature type="region of interest" description="Disordered" evidence="1">
    <location>
        <begin position="1"/>
        <end position="28"/>
    </location>
</feature>
<organism evidence="2 3">
    <name type="scientific">Grifola frondosa</name>
    <name type="common">Maitake</name>
    <name type="synonym">Polyporus frondosus</name>
    <dbReference type="NCBI Taxonomy" id="5627"/>
    <lineage>
        <taxon>Eukaryota</taxon>
        <taxon>Fungi</taxon>
        <taxon>Dikarya</taxon>
        <taxon>Basidiomycota</taxon>
        <taxon>Agaricomycotina</taxon>
        <taxon>Agaricomycetes</taxon>
        <taxon>Polyporales</taxon>
        <taxon>Grifolaceae</taxon>
        <taxon>Grifola</taxon>
    </lineage>
</organism>
<proteinExistence type="predicted"/>
<keyword evidence="3" id="KW-1185">Reference proteome</keyword>
<gene>
    <name evidence="2" type="ORF">A0H81_06675</name>
</gene>